<evidence type="ECO:0000259" key="9">
    <source>
        <dbReference type="PROSITE" id="PS50928"/>
    </source>
</evidence>
<evidence type="ECO:0000313" key="10">
    <source>
        <dbReference type="EMBL" id="BBF80624.1"/>
    </source>
</evidence>
<protein>
    <submittedName>
        <fullName evidence="10">Putrescine transport system permease protein PotI</fullName>
    </submittedName>
</protein>
<comment type="subcellular location">
    <subcellularLocation>
        <location evidence="1 8">Cell membrane</location>
        <topology evidence="1 8">Multi-pass membrane protein</topology>
    </subcellularLocation>
</comment>
<dbReference type="OrthoDB" id="9808399at2"/>
<keyword evidence="3 8" id="KW-0813">Transport</keyword>
<dbReference type="AlphaFoldDB" id="A0A3G9G6I1"/>
<keyword evidence="5 8" id="KW-0812">Transmembrane</keyword>
<sequence>MKVTPAKKERPGPLDYMRRWPIQAWLIAVTIFLYAPLISLMVFSFNDSKRNVVWQGFTLKYYEKALTNASLIEAFSNSLVIALCSTILSVIVGAMAAIALWRFRFPGRTAFDAGMAIPIVVPEICMGVGMLVFFAKIFPWPQGLPWPLNLGAIIIAHVSFSFPFVAVVVRARLASFNRELEEAAKDLGASEWRTLMDVLVPHIQPSLIAGALLAFTLSLDDFVITFFTSGPDTVTFPVKIYSMVRFSVTPEVNAASTILIVVTVLLTFLALKFQGTSALTAGHGPEKK</sequence>
<organism evidence="10 11">
    <name type="scientific">Asticcacaulis excentricus</name>
    <dbReference type="NCBI Taxonomy" id="78587"/>
    <lineage>
        <taxon>Bacteria</taxon>
        <taxon>Pseudomonadati</taxon>
        <taxon>Pseudomonadota</taxon>
        <taxon>Alphaproteobacteria</taxon>
        <taxon>Caulobacterales</taxon>
        <taxon>Caulobacteraceae</taxon>
        <taxon>Asticcacaulis</taxon>
    </lineage>
</organism>
<evidence type="ECO:0000256" key="6">
    <source>
        <dbReference type="ARBA" id="ARBA00022989"/>
    </source>
</evidence>
<keyword evidence="7 8" id="KW-0472">Membrane</keyword>
<reference evidence="11" key="2">
    <citation type="journal article" date="2017" name="Plant Physiol. Biochem.">
        <title>Differential oxidative and antioxidative response of duckweed Lemna minor toward plant growth promoting/inhibiting bacteria.</title>
        <authorList>
            <person name="Ishizawa H."/>
            <person name="Kuroda M."/>
            <person name="Morikawa M."/>
            <person name="Ike M."/>
        </authorList>
    </citation>
    <scope>NUCLEOTIDE SEQUENCE [LARGE SCALE GENOMIC DNA]</scope>
    <source>
        <strain evidence="11">M6</strain>
    </source>
</reference>
<dbReference type="InterPro" id="IPR035906">
    <property type="entry name" value="MetI-like_sf"/>
</dbReference>
<evidence type="ECO:0000256" key="4">
    <source>
        <dbReference type="ARBA" id="ARBA00022475"/>
    </source>
</evidence>
<evidence type="ECO:0000313" key="11">
    <source>
        <dbReference type="Proteomes" id="UP000278756"/>
    </source>
</evidence>
<dbReference type="CDD" id="cd06261">
    <property type="entry name" value="TM_PBP2"/>
    <property type="match status" value="1"/>
</dbReference>
<dbReference type="EMBL" id="AP018827">
    <property type="protein sequence ID" value="BBF80624.1"/>
    <property type="molecule type" value="Genomic_DNA"/>
</dbReference>
<dbReference type="SUPFAM" id="SSF161098">
    <property type="entry name" value="MetI-like"/>
    <property type="match status" value="1"/>
</dbReference>
<keyword evidence="6 8" id="KW-1133">Transmembrane helix</keyword>
<dbReference type="PANTHER" id="PTHR43848:SF2">
    <property type="entry name" value="PUTRESCINE TRANSPORT SYSTEM PERMEASE PROTEIN POTI"/>
    <property type="match status" value="1"/>
</dbReference>
<feature type="transmembrane region" description="Helical" evidence="8">
    <location>
        <begin position="113"/>
        <end position="138"/>
    </location>
</feature>
<evidence type="ECO:0000256" key="5">
    <source>
        <dbReference type="ARBA" id="ARBA00022692"/>
    </source>
</evidence>
<proteinExistence type="inferred from homology"/>
<evidence type="ECO:0000256" key="8">
    <source>
        <dbReference type="RuleBase" id="RU363032"/>
    </source>
</evidence>
<dbReference type="InterPro" id="IPR000515">
    <property type="entry name" value="MetI-like"/>
</dbReference>
<dbReference type="RefSeq" id="WP_126422926.1">
    <property type="nucleotide sequence ID" value="NZ_AP018827.1"/>
</dbReference>
<feature type="transmembrane region" description="Helical" evidence="8">
    <location>
        <begin position="79"/>
        <end position="101"/>
    </location>
</feature>
<evidence type="ECO:0000256" key="1">
    <source>
        <dbReference type="ARBA" id="ARBA00004651"/>
    </source>
</evidence>
<dbReference type="Pfam" id="PF00528">
    <property type="entry name" value="BPD_transp_1"/>
    <property type="match status" value="1"/>
</dbReference>
<reference evidence="11" key="1">
    <citation type="journal article" date="2017" name="Biotechnol. Biofuels">
        <title>Evaluation of environmental bacterial communities as a factor affecting the growth of duckweed Lemna minor.</title>
        <authorList>
            <person name="Ishizawa H."/>
            <person name="Kuroda M."/>
            <person name="Morikawa M."/>
            <person name="Ike M."/>
        </authorList>
    </citation>
    <scope>NUCLEOTIDE SEQUENCE [LARGE SCALE GENOMIC DNA]</scope>
    <source>
        <strain evidence="11">M6</strain>
    </source>
</reference>
<dbReference type="Gene3D" id="1.10.3720.10">
    <property type="entry name" value="MetI-like"/>
    <property type="match status" value="1"/>
</dbReference>
<accession>A0A3G9G6I1</accession>
<feature type="transmembrane region" description="Helical" evidence="8">
    <location>
        <begin position="252"/>
        <end position="271"/>
    </location>
</feature>
<keyword evidence="4" id="KW-1003">Cell membrane</keyword>
<dbReference type="GO" id="GO:0055085">
    <property type="term" value="P:transmembrane transport"/>
    <property type="evidence" value="ECO:0007669"/>
    <property type="project" value="InterPro"/>
</dbReference>
<evidence type="ECO:0000256" key="2">
    <source>
        <dbReference type="ARBA" id="ARBA00007069"/>
    </source>
</evidence>
<name>A0A3G9G6I1_9CAUL</name>
<dbReference type="PROSITE" id="PS50928">
    <property type="entry name" value="ABC_TM1"/>
    <property type="match status" value="1"/>
</dbReference>
<feature type="transmembrane region" description="Helical" evidence="8">
    <location>
        <begin position="150"/>
        <end position="169"/>
    </location>
</feature>
<comment type="similarity">
    <text evidence="2">Belongs to the binding-protein-dependent transport system permease family. CysTW subfamily.</text>
</comment>
<dbReference type="InterPro" id="IPR051789">
    <property type="entry name" value="Bact_Polyamine_Transport"/>
</dbReference>
<feature type="transmembrane region" description="Helical" evidence="8">
    <location>
        <begin position="24"/>
        <end position="45"/>
    </location>
</feature>
<evidence type="ECO:0000256" key="7">
    <source>
        <dbReference type="ARBA" id="ARBA00023136"/>
    </source>
</evidence>
<gene>
    <name evidence="10" type="ORF">EM6_1208</name>
</gene>
<dbReference type="PANTHER" id="PTHR43848">
    <property type="entry name" value="PUTRESCINE TRANSPORT SYSTEM PERMEASE PROTEIN POTI"/>
    <property type="match status" value="1"/>
</dbReference>
<dbReference type="Proteomes" id="UP000278756">
    <property type="component" value="Chromosome 1"/>
</dbReference>
<evidence type="ECO:0000256" key="3">
    <source>
        <dbReference type="ARBA" id="ARBA00022448"/>
    </source>
</evidence>
<feature type="domain" description="ABC transmembrane type-1" evidence="9">
    <location>
        <begin position="75"/>
        <end position="270"/>
    </location>
</feature>
<feature type="transmembrane region" description="Helical" evidence="8">
    <location>
        <begin position="206"/>
        <end position="227"/>
    </location>
</feature>
<dbReference type="GO" id="GO:0005886">
    <property type="term" value="C:plasma membrane"/>
    <property type="evidence" value="ECO:0007669"/>
    <property type="project" value="UniProtKB-SubCell"/>
</dbReference>